<protein>
    <submittedName>
        <fullName evidence="4">Ankyrin</fullName>
    </submittedName>
</protein>
<dbReference type="PROSITE" id="PS50088">
    <property type="entry name" value="ANK_REPEAT"/>
    <property type="match status" value="5"/>
</dbReference>
<keyword evidence="5" id="KW-1185">Reference proteome</keyword>
<dbReference type="RefSeq" id="XP_024738333.1">
    <property type="nucleotide sequence ID" value="XM_024873062.1"/>
</dbReference>
<dbReference type="OrthoDB" id="3544741at2759"/>
<gene>
    <name evidence="4" type="ORF">K444DRAFT_483924</name>
</gene>
<name>A0A2J6TEK8_9HELO</name>
<feature type="repeat" description="ANK" evidence="3">
    <location>
        <begin position="60"/>
        <end position="81"/>
    </location>
</feature>
<dbReference type="InterPro" id="IPR036770">
    <property type="entry name" value="Ankyrin_rpt-contain_sf"/>
</dbReference>
<feature type="repeat" description="ANK" evidence="3">
    <location>
        <begin position="127"/>
        <end position="148"/>
    </location>
</feature>
<feature type="non-terminal residue" evidence="4">
    <location>
        <position position="1"/>
    </location>
</feature>
<dbReference type="Pfam" id="PF00023">
    <property type="entry name" value="Ank"/>
    <property type="match status" value="2"/>
</dbReference>
<dbReference type="AlphaFoldDB" id="A0A2J6TEK8"/>
<dbReference type="EMBL" id="KZ613786">
    <property type="protein sequence ID" value="PMD61429.1"/>
    <property type="molecule type" value="Genomic_DNA"/>
</dbReference>
<sequence>ASWNGHVEVVRLLLDQGADVIVADKHGWTPLISAASNGKVDVVKLLLAVDRVEPDLKDRTGRTPLFYAAKNGNKAIIELLLAINRVDVDSRDYYNSTPLSIAARMGHGDVVALFLTKGHALNIEDNFGRTPLWWAKKNGYLEIADLLL</sequence>
<organism evidence="4 5">
    <name type="scientific">Hyaloscypha bicolor E</name>
    <dbReference type="NCBI Taxonomy" id="1095630"/>
    <lineage>
        <taxon>Eukaryota</taxon>
        <taxon>Fungi</taxon>
        <taxon>Dikarya</taxon>
        <taxon>Ascomycota</taxon>
        <taxon>Pezizomycotina</taxon>
        <taxon>Leotiomycetes</taxon>
        <taxon>Helotiales</taxon>
        <taxon>Hyaloscyphaceae</taxon>
        <taxon>Hyaloscypha</taxon>
        <taxon>Hyaloscypha bicolor</taxon>
    </lineage>
</organism>
<dbReference type="InParanoid" id="A0A2J6TEK8"/>
<reference evidence="4 5" key="1">
    <citation type="submission" date="2016-04" db="EMBL/GenBank/DDBJ databases">
        <title>A degradative enzymes factory behind the ericoid mycorrhizal symbiosis.</title>
        <authorList>
            <consortium name="DOE Joint Genome Institute"/>
            <person name="Martino E."/>
            <person name="Morin E."/>
            <person name="Grelet G."/>
            <person name="Kuo A."/>
            <person name="Kohler A."/>
            <person name="Daghino S."/>
            <person name="Barry K."/>
            <person name="Choi C."/>
            <person name="Cichocki N."/>
            <person name="Clum A."/>
            <person name="Copeland A."/>
            <person name="Hainaut M."/>
            <person name="Haridas S."/>
            <person name="Labutti K."/>
            <person name="Lindquist E."/>
            <person name="Lipzen A."/>
            <person name="Khouja H.-R."/>
            <person name="Murat C."/>
            <person name="Ohm R."/>
            <person name="Olson A."/>
            <person name="Spatafora J."/>
            <person name="Veneault-Fourrey C."/>
            <person name="Henrissat B."/>
            <person name="Grigoriev I."/>
            <person name="Martin F."/>
            <person name="Perotto S."/>
        </authorList>
    </citation>
    <scope>NUCLEOTIDE SEQUENCE [LARGE SCALE GENOMIC DNA]</scope>
    <source>
        <strain evidence="4 5">E</strain>
    </source>
</reference>
<dbReference type="PROSITE" id="PS50297">
    <property type="entry name" value="ANK_REP_REGION"/>
    <property type="match status" value="5"/>
</dbReference>
<dbReference type="STRING" id="1095630.A0A2J6TEK8"/>
<keyword evidence="1" id="KW-0677">Repeat</keyword>
<dbReference type="Pfam" id="PF12796">
    <property type="entry name" value="Ank_2"/>
    <property type="match status" value="1"/>
</dbReference>
<evidence type="ECO:0000313" key="4">
    <source>
        <dbReference type="EMBL" id="PMD61429.1"/>
    </source>
</evidence>
<feature type="repeat" description="ANK" evidence="3">
    <location>
        <begin position="26"/>
        <end position="47"/>
    </location>
</feature>
<dbReference type="Gene3D" id="1.25.40.20">
    <property type="entry name" value="Ankyrin repeat-containing domain"/>
    <property type="match status" value="2"/>
</dbReference>
<evidence type="ECO:0000256" key="2">
    <source>
        <dbReference type="ARBA" id="ARBA00023043"/>
    </source>
</evidence>
<evidence type="ECO:0000256" key="3">
    <source>
        <dbReference type="PROSITE-ProRule" id="PRU00023"/>
    </source>
</evidence>
<proteinExistence type="predicted"/>
<accession>A0A2J6TEK8</accession>
<dbReference type="Proteomes" id="UP000235371">
    <property type="component" value="Unassembled WGS sequence"/>
</dbReference>
<evidence type="ECO:0000313" key="5">
    <source>
        <dbReference type="Proteomes" id="UP000235371"/>
    </source>
</evidence>
<keyword evidence="2 3" id="KW-0040">ANK repeat</keyword>
<dbReference type="PANTHER" id="PTHR24173">
    <property type="entry name" value="ANKYRIN REPEAT CONTAINING"/>
    <property type="match status" value="1"/>
</dbReference>
<dbReference type="SUPFAM" id="SSF48403">
    <property type="entry name" value="Ankyrin repeat"/>
    <property type="match status" value="1"/>
</dbReference>
<feature type="non-terminal residue" evidence="4">
    <location>
        <position position="148"/>
    </location>
</feature>
<feature type="repeat" description="ANK" evidence="3">
    <location>
        <begin position="94"/>
        <end position="126"/>
    </location>
</feature>
<feature type="repeat" description="ANK" evidence="3">
    <location>
        <begin position="1"/>
        <end position="25"/>
    </location>
</feature>
<dbReference type="PANTHER" id="PTHR24173:SF74">
    <property type="entry name" value="ANKYRIN REPEAT DOMAIN-CONTAINING PROTEIN 16"/>
    <property type="match status" value="1"/>
</dbReference>
<dbReference type="InterPro" id="IPR002110">
    <property type="entry name" value="Ankyrin_rpt"/>
</dbReference>
<dbReference type="SMART" id="SM00248">
    <property type="entry name" value="ANK"/>
    <property type="match status" value="4"/>
</dbReference>
<dbReference type="GeneID" id="36581142"/>
<evidence type="ECO:0000256" key="1">
    <source>
        <dbReference type="ARBA" id="ARBA00022737"/>
    </source>
</evidence>